<proteinExistence type="predicted"/>
<feature type="region of interest" description="Disordered" evidence="1">
    <location>
        <begin position="32"/>
        <end position="60"/>
    </location>
</feature>
<dbReference type="EMBL" id="BAAAGX010000007">
    <property type="protein sequence ID" value="GAA0234331.1"/>
    <property type="molecule type" value="Genomic_DNA"/>
</dbReference>
<reference evidence="2 3" key="1">
    <citation type="journal article" date="2019" name="Int. J. Syst. Evol. Microbiol.">
        <title>The Global Catalogue of Microorganisms (GCM) 10K type strain sequencing project: providing services to taxonomists for standard genome sequencing and annotation.</title>
        <authorList>
            <consortium name="The Broad Institute Genomics Platform"/>
            <consortium name="The Broad Institute Genome Sequencing Center for Infectious Disease"/>
            <person name="Wu L."/>
            <person name="Ma J."/>
        </authorList>
    </citation>
    <scope>NUCLEOTIDE SEQUENCE [LARGE SCALE GENOMIC DNA]</scope>
    <source>
        <strain evidence="2 3">JCM 10425</strain>
    </source>
</reference>
<comment type="caution">
    <text evidence="2">The sequence shown here is derived from an EMBL/GenBank/DDBJ whole genome shotgun (WGS) entry which is preliminary data.</text>
</comment>
<feature type="region of interest" description="Disordered" evidence="1">
    <location>
        <begin position="89"/>
        <end position="108"/>
    </location>
</feature>
<dbReference type="Proteomes" id="UP001500967">
    <property type="component" value="Unassembled WGS sequence"/>
</dbReference>
<organism evidence="2 3">
    <name type="scientific">Cryptosporangium japonicum</name>
    <dbReference type="NCBI Taxonomy" id="80872"/>
    <lineage>
        <taxon>Bacteria</taxon>
        <taxon>Bacillati</taxon>
        <taxon>Actinomycetota</taxon>
        <taxon>Actinomycetes</taxon>
        <taxon>Cryptosporangiales</taxon>
        <taxon>Cryptosporangiaceae</taxon>
        <taxon>Cryptosporangium</taxon>
    </lineage>
</organism>
<evidence type="ECO:0000256" key="1">
    <source>
        <dbReference type="SAM" id="MobiDB-lite"/>
    </source>
</evidence>
<protein>
    <submittedName>
        <fullName evidence="2">Uncharacterized protein</fullName>
    </submittedName>
</protein>
<gene>
    <name evidence="2" type="ORF">GCM10009539_19570</name>
</gene>
<sequence length="108" mass="10514">MFGGPAVVGRAGRVAVGGAGQGLGVAAQAPGECAGGGDAAGDGHRPPAVEIGDHGGQQIRRERERVRVAGSAADLAGDRRVVVGRDLAAQNRISPGADAPPIGVGAFD</sequence>
<evidence type="ECO:0000313" key="3">
    <source>
        <dbReference type="Proteomes" id="UP001500967"/>
    </source>
</evidence>
<evidence type="ECO:0000313" key="2">
    <source>
        <dbReference type="EMBL" id="GAA0234331.1"/>
    </source>
</evidence>
<name>A0ABN0TZS1_9ACTN</name>
<feature type="compositionally biased region" description="Basic and acidic residues" evidence="1">
    <location>
        <begin position="41"/>
        <end position="60"/>
    </location>
</feature>
<accession>A0ABN0TZS1</accession>
<keyword evidence="3" id="KW-1185">Reference proteome</keyword>